<proteinExistence type="predicted"/>
<evidence type="ECO:0000313" key="3">
    <source>
        <dbReference type="Proteomes" id="UP000781958"/>
    </source>
</evidence>
<sequence>MKPKSKKPLIVAMGAALVGGALLGAPALLGSAPAAAQEVEVWKSPYCGCCEGWVKHMQSAGFSMKVHTVEDVDAVKVAKGVPDNLVSCHTAVVDGYAIEGHVPAGDVRRLLTERPKVKGLSAPGMPQSAPGMDMPGQAYDVIAFGAPDGNRVYAHH</sequence>
<evidence type="ECO:0008006" key="4">
    <source>
        <dbReference type="Google" id="ProtNLM"/>
    </source>
</evidence>
<organism evidence="2 3">
    <name type="scientific">Azospirillum rugosum</name>
    <dbReference type="NCBI Taxonomy" id="416170"/>
    <lineage>
        <taxon>Bacteria</taxon>
        <taxon>Pseudomonadati</taxon>
        <taxon>Pseudomonadota</taxon>
        <taxon>Alphaproteobacteria</taxon>
        <taxon>Rhodospirillales</taxon>
        <taxon>Azospirillaceae</taxon>
        <taxon>Azospirillum</taxon>
    </lineage>
</organism>
<feature type="chain" id="PRO_5046110807" description="CopG protein" evidence="1">
    <location>
        <begin position="37"/>
        <end position="156"/>
    </location>
</feature>
<keyword evidence="1" id="KW-0732">Signal</keyword>
<dbReference type="InterPro" id="IPR007332">
    <property type="entry name" value="DUF411"/>
</dbReference>
<feature type="signal peptide" evidence="1">
    <location>
        <begin position="1"/>
        <end position="36"/>
    </location>
</feature>
<dbReference type="EMBL" id="JAGINP010000007">
    <property type="protein sequence ID" value="MBP2292708.1"/>
    <property type="molecule type" value="Genomic_DNA"/>
</dbReference>
<comment type="caution">
    <text evidence="2">The sequence shown here is derived from an EMBL/GenBank/DDBJ whole genome shotgun (WGS) entry which is preliminary data.</text>
</comment>
<dbReference type="RefSeq" id="WP_209766564.1">
    <property type="nucleotide sequence ID" value="NZ_JAGINP010000007.1"/>
</dbReference>
<reference evidence="2 3" key="1">
    <citation type="submission" date="2021-03" db="EMBL/GenBank/DDBJ databases">
        <title>Genomic Encyclopedia of Type Strains, Phase III (KMG-III): the genomes of soil and plant-associated and newly described type strains.</title>
        <authorList>
            <person name="Whitman W."/>
        </authorList>
    </citation>
    <scope>NUCLEOTIDE SEQUENCE [LARGE SCALE GENOMIC DNA]</scope>
    <source>
        <strain evidence="2 3">IMMIB AFH-6</strain>
    </source>
</reference>
<name>A0ABS4SJG6_9PROT</name>
<gene>
    <name evidence="2" type="ORF">J2851_002486</name>
</gene>
<dbReference type="Proteomes" id="UP000781958">
    <property type="component" value="Unassembled WGS sequence"/>
</dbReference>
<accession>A0ABS4SJG6</accession>
<keyword evidence="3" id="KW-1185">Reference proteome</keyword>
<dbReference type="Pfam" id="PF04214">
    <property type="entry name" value="DUF411"/>
    <property type="match status" value="1"/>
</dbReference>
<evidence type="ECO:0000256" key="1">
    <source>
        <dbReference type="SAM" id="SignalP"/>
    </source>
</evidence>
<evidence type="ECO:0000313" key="2">
    <source>
        <dbReference type="EMBL" id="MBP2292708.1"/>
    </source>
</evidence>
<protein>
    <recommendedName>
        <fullName evidence="4">CopG protein</fullName>
    </recommendedName>
</protein>